<proteinExistence type="predicted"/>
<evidence type="ECO:0000313" key="3">
    <source>
        <dbReference type="EMBL" id="JAE29565.1"/>
    </source>
</evidence>
<sequence length="170" mass="19606">MVDEPLDACSRTDVDGERPSRNNKRKSSQACSYPNKKDGFIVRNARERYVIGVLAAVVFMVIYFFTEEEENEEEWELEEENGEEEEEKEEDVEEEEEEDKEGDKEEEEEDEDSRADLLGAAVDLFRATKAWAERELGSESTNCEEILGMLWLIPGYDEVVKAKHEAVKAK</sequence>
<dbReference type="EMBL" id="GBRH01168331">
    <property type="protein sequence ID" value="JAE29565.1"/>
    <property type="molecule type" value="Transcribed_RNA"/>
</dbReference>
<protein>
    <submittedName>
        <fullName evidence="3">Uncharacterized protein</fullName>
    </submittedName>
</protein>
<feature type="region of interest" description="Disordered" evidence="1">
    <location>
        <begin position="68"/>
        <end position="115"/>
    </location>
</feature>
<keyword evidence="2" id="KW-1133">Transmembrane helix</keyword>
<organism evidence="3">
    <name type="scientific">Arundo donax</name>
    <name type="common">Giant reed</name>
    <name type="synonym">Donax arundinaceus</name>
    <dbReference type="NCBI Taxonomy" id="35708"/>
    <lineage>
        <taxon>Eukaryota</taxon>
        <taxon>Viridiplantae</taxon>
        <taxon>Streptophyta</taxon>
        <taxon>Embryophyta</taxon>
        <taxon>Tracheophyta</taxon>
        <taxon>Spermatophyta</taxon>
        <taxon>Magnoliopsida</taxon>
        <taxon>Liliopsida</taxon>
        <taxon>Poales</taxon>
        <taxon>Poaceae</taxon>
        <taxon>PACMAD clade</taxon>
        <taxon>Arundinoideae</taxon>
        <taxon>Arundineae</taxon>
        <taxon>Arundo</taxon>
    </lineage>
</organism>
<evidence type="ECO:0000256" key="2">
    <source>
        <dbReference type="SAM" id="Phobius"/>
    </source>
</evidence>
<feature type="transmembrane region" description="Helical" evidence="2">
    <location>
        <begin position="49"/>
        <end position="66"/>
    </location>
</feature>
<name>A0A0A9GX31_ARUDO</name>
<feature type="region of interest" description="Disordered" evidence="1">
    <location>
        <begin position="1"/>
        <end position="33"/>
    </location>
</feature>
<feature type="compositionally biased region" description="Acidic residues" evidence="1">
    <location>
        <begin position="68"/>
        <end position="113"/>
    </location>
</feature>
<accession>A0A0A9GX31</accession>
<reference evidence="3" key="1">
    <citation type="submission" date="2014-09" db="EMBL/GenBank/DDBJ databases">
        <authorList>
            <person name="Magalhaes I.L.F."/>
            <person name="Oliveira U."/>
            <person name="Santos F.R."/>
            <person name="Vidigal T.H.D.A."/>
            <person name="Brescovit A.D."/>
            <person name="Santos A.J."/>
        </authorList>
    </citation>
    <scope>NUCLEOTIDE SEQUENCE</scope>
    <source>
        <tissue evidence="3">Shoot tissue taken approximately 20 cm above the soil surface</tissue>
    </source>
</reference>
<evidence type="ECO:0000256" key="1">
    <source>
        <dbReference type="SAM" id="MobiDB-lite"/>
    </source>
</evidence>
<dbReference type="AlphaFoldDB" id="A0A0A9GX31"/>
<keyword evidence="2" id="KW-0472">Membrane</keyword>
<reference evidence="3" key="2">
    <citation type="journal article" date="2015" name="Data Brief">
        <title>Shoot transcriptome of the giant reed, Arundo donax.</title>
        <authorList>
            <person name="Barrero R.A."/>
            <person name="Guerrero F.D."/>
            <person name="Moolhuijzen P."/>
            <person name="Goolsby J.A."/>
            <person name="Tidwell J."/>
            <person name="Bellgard S.E."/>
            <person name="Bellgard M.I."/>
        </authorList>
    </citation>
    <scope>NUCLEOTIDE SEQUENCE</scope>
    <source>
        <tissue evidence="3">Shoot tissue taken approximately 20 cm above the soil surface</tissue>
    </source>
</reference>
<keyword evidence="2" id="KW-0812">Transmembrane</keyword>
<feature type="compositionally biased region" description="Basic and acidic residues" evidence="1">
    <location>
        <begin position="10"/>
        <end position="20"/>
    </location>
</feature>